<feature type="region of interest" description="Disordered" evidence="8">
    <location>
        <begin position="1"/>
        <end position="35"/>
    </location>
</feature>
<name>A0A3B3D1Y2_ORYME</name>
<evidence type="ECO:0000313" key="10">
    <source>
        <dbReference type="Ensembl" id="ENSOMEP00000023550.1"/>
    </source>
</evidence>
<dbReference type="GO" id="GO:0007052">
    <property type="term" value="P:mitotic spindle organization"/>
    <property type="evidence" value="ECO:0007669"/>
    <property type="project" value="InterPro"/>
</dbReference>
<feature type="compositionally biased region" description="Polar residues" evidence="8">
    <location>
        <begin position="1"/>
        <end position="27"/>
    </location>
</feature>
<keyword evidence="6" id="KW-0206">Cytoskeleton</keyword>
<feature type="compositionally biased region" description="Polar residues" evidence="8">
    <location>
        <begin position="105"/>
        <end position="118"/>
    </location>
</feature>
<dbReference type="STRING" id="30732.ENSOMEP00000023550"/>
<evidence type="ECO:0000256" key="4">
    <source>
        <dbReference type="ARBA" id="ARBA00022553"/>
    </source>
</evidence>
<dbReference type="GO" id="GO:0005856">
    <property type="term" value="C:cytoskeleton"/>
    <property type="evidence" value="ECO:0007669"/>
    <property type="project" value="UniProtKB-SubCell"/>
</dbReference>
<feature type="region of interest" description="Disordered" evidence="8">
    <location>
        <begin position="60"/>
        <end position="150"/>
    </location>
</feature>
<feature type="coiled-coil region" evidence="7">
    <location>
        <begin position="392"/>
        <end position="476"/>
    </location>
</feature>
<feature type="coiled-coil region" evidence="7">
    <location>
        <begin position="297"/>
        <end position="331"/>
    </location>
</feature>
<dbReference type="InterPro" id="IPR039915">
    <property type="entry name" value="TACC"/>
</dbReference>
<evidence type="ECO:0000256" key="8">
    <source>
        <dbReference type="SAM" id="MobiDB-lite"/>
    </source>
</evidence>
<keyword evidence="4" id="KW-0597">Phosphoprotein</keyword>
<dbReference type="FunFam" id="1.20.5.1700:FF:000001">
    <property type="entry name" value="Transforming acidic coiled-coil-containing protein 1 isoform 2"/>
    <property type="match status" value="1"/>
</dbReference>
<dbReference type="AlphaFoldDB" id="A0A3B3D1Y2"/>
<organism evidence="10 11">
    <name type="scientific">Oryzias melastigma</name>
    <name type="common">Marine medaka</name>
    <dbReference type="NCBI Taxonomy" id="30732"/>
    <lineage>
        <taxon>Eukaryota</taxon>
        <taxon>Metazoa</taxon>
        <taxon>Chordata</taxon>
        <taxon>Craniata</taxon>
        <taxon>Vertebrata</taxon>
        <taxon>Euteleostomi</taxon>
        <taxon>Actinopterygii</taxon>
        <taxon>Neopterygii</taxon>
        <taxon>Teleostei</taxon>
        <taxon>Neoteleostei</taxon>
        <taxon>Acanthomorphata</taxon>
        <taxon>Ovalentaria</taxon>
        <taxon>Atherinomorphae</taxon>
        <taxon>Beloniformes</taxon>
        <taxon>Adrianichthyidae</taxon>
        <taxon>Oryziinae</taxon>
        <taxon>Oryzias</taxon>
    </lineage>
</organism>
<dbReference type="GO" id="GO:0021987">
    <property type="term" value="P:cerebral cortex development"/>
    <property type="evidence" value="ECO:0007669"/>
    <property type="project" value="TreeGrafter"/>
</dbReference>
<proteinExistence type="inferred from homology"/>
<dbReference type="GO" id="GO:0005737">
    <property type="term" value="C:cytoplasm"/>
    <property type="evidence" value="ECO:0007669"/>
    <property type="project" value="TreeGrafter"/>
</dbReference>
<reference evidence="10" key="2">
    <citation type="submission" date="2025-09" db="UniProtKB">
        <authorList>
            <consortium name="Ensembl"/>
        </authorList>
    </citation>
    <scope>IDENTIFICATION</scope>
</reference>
<dbReference type="Ensembl" id="ENSOMET00000011956.1">
    <property type="protein sequence ID" value="ENSOMEP00000023550.1"/>
    <property type="gene ID" value="ENSOMEG00000003713.1"/>
</dbReference>
<dbReference type="InterPro" id="IPR007707">
    <property type="entry name" value="TACC_C"/>
</dbReference>
<evidence type="ECO:0000256" key="3">
    <source>
        <dbReference type="ARBA" id="ARBA00022490"/>
    </source>
</evidence>
<keyword evidence="5 7" id="KW-0175">Coiled coil</keyword>
<feature type="domain" description="Transforming acidic coiled-coil-containing protein C-terminal" evidence="9">
    <location>
        <begin position="275"/>
        <end position="474"/>
    </location>
</feature>
<evidence type="ECO:0000256" key="5">
    <source>
        <dbReference type="ARBA" id="ARBA00023054"/>
    </source>
</evidence>
<dbReference type="Pfam" id="PF05010">
    <property type="entry name" value="TACC_C"/>
    <property type="match status" value="1"/>
</dbReference>
<dbReference type="PANTHER" id="PTHR13924:SF12">
    <property type="entry name" value="TRANSFORMING ACIDIC COILED-COIL-CONTAINING PROTEIN 1"/>
    <property type="match status" value="1"/>
</dbReference>
<dbReference type="OMA" id="VEVNDWK"/>
<evidence type="ECO:0000313" key="11">
    <source>
        <dbReference type="Proteomes" id="UP000261560"/>
    </source>
</evidence>
<reference evidence="10" key="1">
    <citation type="submission" date="2025-08" db="UniProtKB">
        <authorList>
            <consortium name="Ensembl"/>
        </authorList>
    </citation>
    <scope>IDENTIFICATION</scope>
</reference>
<evidence type="ECO:0000256" key="6">
    <source>
        <dbReference type="ARBA" id="ARBA00023212"/>
    </source>
</evidence>
<dbReference type="PANTHER" id="PTHR13924">
    <property type="entry name" value="TRANSFORMING ACIDIC COILED-COIL CONTAINING PROTEIN 1/2"/>
    <property type="match status" value="1"/>
</dbReference>
<comment type="subcellular location">
    <subcellularLocation>
        <location evidence="1">Cytoplasm</location>
        <location evidence="1">Cytoskeleton</location>
    </subcellularLocation>
</comment>
<evidence type="ECO:0000256" key="7">
    <source>
        <dbReference type="SAM" id="Coils"/>
    </source>
</evidence>
<evidence type="ECO:0000256" key="1">
    <source>
        <dbReference type="ARBA" id="ARBA00004245"/>
    </source>
</evidence>
<dbReference type="Gene3D" id="1.20.5.1700">
    <property type="match status" value="1"/>
</dbReference>
<keyword evidence="3" id="KW-0963">Cytoplasm</keyword>
<dbReference type="PaxDb" id="30732-ENSOMEP00000023550"/>
<comment type="similarity">
    <text evidence="2">Belongs to the TACC family.</text>
</comment>
<evidence type="ECO:0000259" key="9">
    <source>
        <dbReference type="Pfam" id="PF05010"/>
    </source>
</evidence>
<dbReference type="Proteomes" id="UP000261560">
    <property type="component" value="Unplaced"/>
</dbReference>
<keyword evidence="11" id="KW-1185">Reference proteome</keyword>
<sequence>MGGSLSQQRKGSISSQKKNSISDSEGTFGTPEAGSPVVEELLSQLDNSIHTVAADITNHILDSNSNQDATTAPPDETTSPNDGTFSLDQNLNVTKCSKSDLEEGLSSSSPQVNSQTRQLPLLPPLSLLIKPDPSEVDDDPPVIPDVSSGSNLTVDPDLLNGNMKADGMLSNAKLSCEINDSVVTNNINQNQGMTKDFCRKDDPHGGHATDEEKLAGSVGVKPERIQNVSGSQVTSKPVESEFNSVYEDSCKLKRPSGGSEMQKTGSQVLDSICISEAEKQAILSLIREEVITKEAEVNEWKKKYEQGKQQVEEMRKIVAEYETTIAQMIEDEQRRTLSSQKALHAVTLEKEAALADLNSVERSLSDLFRRYESTKSNLDGFKKNEEVLKKCAQDYLARIKQEEQRYQTLKLHTEEKLNKANEEIATVRTKSSSENMALTASLRKEQMKNESLEQALQQKNQEIEELTKICDELIAKMGKSD</sequence>
<protein>
    <recommendedName>
        <fullName evidence="9">Transforming acidic coiled-coil-containing protein C-terminal domain-containing protein</fullName>
    </recommendedName>
</protein>
<accession>A0A3B3D1Y2</accession>
<feature type="compositionally biased region" description="Polar residues" evidence="8">
    <location>
        <begin position="60"/>
        <end position="96"/>
    </location>
</feature>
<dbReference type="GeneTree" id="ENSGT00940000156991"/>
<dbReference type="GO" id="GO:0007097">
    <property type="term" value="P:nuclear migration"/>
    <property type="evidence" value="ECO:0007669"/>
    <property type="project" value="TreeGrafter"/>
</dbReference>
<evidence type="ECO:0000256" key="2">
    <source>
        <dbReference type="ARBA" id="ARBA00009423"/>
    </source>
</evidence>